<feature type="transmembrane region" description="Helical" evidence="1">
    <location>
        <begin position="102"/>
        <end position="123"/>
    </location>
</feature>
<gene>
    <name evidence="2" type="ORF">ACFSFW_07300</name>
</gene>
<feature type="transmembrane region" description="Helical" evidence="1">
    <location>
        <begin position="76"/>
        <end position="96"/>
    </location>
</feature>
<evidence type="ECO:0000313" key="2">
    <source>
        <dbReference type="EMBL" id="MFD1778470.1"/>
    </source>
</evidence>
<evidence type="ECO:0000256" key="1">
    <source>
        <dbReference type="SAM" id="Phobius"/>
    </source>
</evidence>
<dbReference type="EMBL" id="JBHUEK010000010">
    <property type="protein sequence ID" value="MFD1778470.1"/>
    <property type="molecule type" value="Genomic_DNA"/>
</dbReference>
<dbReference type="Proteomes" id="UP001597227">
    <property type="component" value="Unassembled WGS sequence"/>
</dbReference>
<keyword evidence="1" id="KW-0812">Transmembrane</keyword>
<protein>
    <recommendedName>
        <fullName evidence="4">ATP synthase protein I</fullName>
    </recommendedName>
</protein>
<evidence type="ECO:0000313" key="3">
    <source>
        <dbReference type="Proteomes" id="UP001597227"/>
    </source>
</evidence>
<feature type="transmembrane region" description="Helical" evidence="1">
    <location>
        <begin position="35"/>
        <end position="55"/>
    </location>
</feature>
<keyword evidence="1" id="KW-0472">Membrane</keyword>
<accession>A0ABW4MKS3</accession>
<sequence>MKKKDVIWLIVLTGITLYIGLTLLSYFYIGDSFGIPEYLVIIGLVIAWGEFITWGSRREVQKDEMGKEIIKKSNNISYNILFISLLIIWIVDYLFVGNEHNYPLFIALCLAYIINPVVQYILVKRQIG</sequence>
<proteinExistence type="predicted"/>
<feature type="transmembrane region" description="Helical" evidence="1">
    <location>
        <begin position="7"/>
        <end position="29"/>
    </location>
</feature>
<organism evidence="2 3">
    <name type="scientific">Fredinandcohnia salidurans</name>
    <dbReference type="NCBI Taxonomy" id="2595041"/>
    <lineage>
        <taxon>Bacteria</taxon>
        <taxon>Bacillati</taxon>
        <taxon>Bacillota</taxon>
        <taxon>Bacilli</taxon>
        <taxon>Bacillales</taxon>
        <taxon>Bacillaceae</taxon>
        <taxon>Fredinandcohnia</taxon>
    </lineage>
</organism>
<comment type="caution">
    <text evidence="2">The sequence shown here is derived from an EMBL/GenBank/DDBJ whole genome shotgun (WGS) entry which is preliminary data.</text>
</comment>
<name>A0ABW4MKS3_9BACI</name>
<dbReference type="RefSeq" id="WP_388036651.1">
    <property type="nucleotide sequence ID" value="NZ_JBHUEK010000010.1"/>
</dbReference>
<evidence type="ECO:0008006" key="4">
    <source>
        <dbReference type="Google" id="ProtNLM"/>
    </source>
</evidence>
<reference evidence="3" key="1">
    <citation type="journal article" date="2019" name="Int. J. Syst. Evol. Microbiol.">
        <title>The Global Catalogue of Microorganisms (GCM) 10K type strain sequencing project: providing services to taxonomists for standard genome sequencing and annotation.</title>
        <authorList>
            <consortium name="The Broad Institute Genomics Platform"/>
            <consortium name="The Broad Institute Genome Sequencing Center for Infectious Disease"/>
            <person name="Wu L."/>
            <person name="Ma J."/>
        </authorList>
    </citation>
    <scope>NUCLEOTIDE SEQUENCE [LARGE SCALE GENOMIC DNA]</scope>
    <source>
        <strain evidence="3">CCUG 15531</strain>
    </source>
</reference>
<keyword evidence="3" id="KW-1185">Reference proteome</keyword>
<keyword evidence="1" id="KW-1133">Transmembrane helix</keyword>